<keyword evidence="4" id="KW-1185">Reference proteome</keyword>
<reference evidence="3 4" key="1">
    <citation type="submission" date="2021-02" db="EMBL/GenBank/DDBJ databases">
        <authorList>
            <person name="Park J.-S."/>
        </authorList>
    </citation>
    <scope>NUCLEOTIDE SEQUENCE [LARGE SCALE GENOMIC DNA]</scope>
    <source>
        <strain evidence="3 4">188UL20-2</strain>
    </source>
</reference>
<dbReference type="InterPro" id="IPR013108">
    <property type="entry name" value="Amidohydro_3"/>
</dbReference>
<accession>A0ABS2HI60</accession>
<dbReference type="InterPro" id="IPR032466">
    <property type="entry name" value="Metal_Hydrolase"/>
</dbReference>
<proteinExistence type="predicted"/>
<dbReference type="SUPFAM" id="SSF51338">
    <property type="entry name" value="Composite domain of metallo-dependent hydrolases"/>
    <property type="match status" value="1"/>
</dbReference>
<dbReference type="PANTHER" id="PTHR22642">
    <property type="entry name" value="IMIDAZOLONEPROPIONASE"/>
    <property type="match status" value="1"/>
</dbReference>
<feature type="signal peptide" evidence="1">
    <location>
        <begin position="1"/>
        <end position="24"/>
    </location>
</feature>
<dbReference type="SUPFAM" id="SSF51556">
    <property type="entry name" value="Metallo-dependent hydrolases"/>
    <property type="match status" value="1"/>
</dbReference>
<dbReference type="PANTHER" id="PTHR22642:SF2">
    <property type="entry name" value="PROTEIN LONG AFTER FAR-RED 3"/>
    <property type="match status" value="1"/>
</dbReference>
<evidence type="ECO:0000256" key="1">
    <source>
        <dbReference type="SAM" id="SignalP"/>
    </source>
</evidence>
<name>A0ABS2HI60_9VIBR</name>
<evidence type="ECO:0000259" key="2">
    <source>
        <dbReference type="Pfam" id="PF07969"/>
    </source>
</evidence>
<dbReference type="Gene3D" id="3.10.310.70">
    <property type="match status" value="1"/>
</dbReference>
<gene>
    <name evidence="3" type="ORF">JQC93_10225</name>
</gene>
<protein>
    <submittedName>
        <fullName evidence="3">Amidohydrolase family protein</fullName>
    </submittedName>
</protein>
<feature type="domain" description="Amidohydrolase 3" evidence="2">
    <location>
        <begin position="76"/>
        <end position="583"/>
    </location>
</feature>
<dbReference type="Gene3D" id="2.30.40.10">
    <property type="entry name" value="Urease, subunit C, domain 1"/>
    <property type="match status" value="1"/>
</dbReference>
<dbReference type="InterPro" id="IPR011059">
    <property type="entry name" value="Metal-dep_hydrolase_composite"/>
</dbReference>
<dbReference type="RefSeq" id="WP_205158332.1">
    <property type="nucleotide sequence ID" value="NZ_JAFEUM010000003.1"/>
</dbReference>
<dbReference type="Proteomes" id="UP000809621">
    <property type="component" value="Unassembled WGS sequence"/>
</dbReference>
<sequence>MREIVKFKFLVLVGLATLSTFVHAQVVDADYVFTNANVYTVNKDAPWAEAIAVKSNKIVYVGSSEGAQIFISDATEVHDLDGKMITPGFFSGHEHFVSSAWMGMGVALGEGQSKQDYLDLIKAYADANPNEKFIRGLGWNGSLMDSPPTAADLDKIVPDRPVILQDYTVHDMWLNSKAMEMGNVDKNTPDAIPGLTFWVRDDAGNPIGEAKEFAWMPAFIEMGAWQPETMISESQTKLYNLAASYGYTGYINQGLVTPNIKEFKEYFSDYRIALELLTELDNQNKLKMRTFFQVLYKNEKTDVDAFVADTIELRNEYNTDTVGITGIKIHPEGVFTSHASVMLEPWTDLPDSKAVRGVSAARSEEVVLKANKVGLDVSIHTDGSKTQRETIDTYIKAKELGYEDARNSLQHFANVHPDDFERVVKYNIPVNLTPIWATTWGGGLESAMKILGQKRVEKAFQPLGRAIRAGIPTSIGADVPSTDISLSGPLYLCQSAITRKDPSNPSDKRTFPPSTEAISLEQCLFTATMGGAYQARMEHKVGSLEVGKYADLVIFERNLFEVEPDNLVETKILATMMNGTFTYQQGLQ</sequence>
<dbReference type="EMBL" id="JAFEUM010000003">
    <property type="protein sequence ID" value="MBM7036776.1"/>
    <property type="molecule type" value="Genomic_DNA"/>
</dbReference>
<dbReference type="Gene3D" id="3.20.20.140">
    <property type="entry name" value="Metal-dependent hydrolases"/>
    <property type="match status" value="1"/>
</dbReference>
<dbReference type="Pfam" id="PF07969">
    <property type="entry name" value="Amidohydro_3"/>
    <property type="match status" value="1"/>
</dbReference>
<comment type="caution">
    <text evidence="3">The sequence shown here is derived from an EMBL/GenBank/DDBJ whole genome shotgun (WGS) entry which is preliminary data.</text>
</comment>
<evidence type="ECO:0000313" key="3">
    <source>
        <dbReference type="EMBL" id="MBM7036776.1"/>
    </source>
</evidence>
<feature type="chain" id="PRO_5047171795" evidence="1">
    <location>
        <begin position="25"/>
        <end position="588"/>
    </location>
</feature>
<organism evidence="3 4">
    <name type="scientific">Vibrio ulleungensis</name>
    <dbReference type="NCBI Taxonomy" id="2807619"/>
    <lineage>
        <taxon>Bacteria</taxon>
        <taxon>Pseudomonadati</taxon>
        <taxon>Pseudomonadota</taxon>
        <taxon>Gammaproteobacteria</taxon>
        <taxon>Vibrionales</taxon>
        <taxon>Vibrionaceae</taxon>
        <taxon>Vibrio</taxon>
    </lineage>
</organism>
<evidence type="ECO:0000313" key="4">
    <source>
        <dbReference type="Proteomes" id="UP000809621"/>
    </source>
</evidence>
<keyword evidence="1" id="KW-0732">Signal</keyword>